<accession>A0A379FGJ7</accession>
<dbReference type="AlphaFoldDB" id="A0A379FGJ7"/>
<organism evidence="1 2">
    <name type="scientific">Proteus mirabilis</name>
    <dbReference type="NCBI Taxonomy" id="584"/>
    <lineage>
        <taxon>Bacteria</taxon>
        <taxon>Pseudomonadati</taxon>
        <taxon>Pseudomonadota</taxon>
        <taxon>Gammaproteobacteria</taxon>
        <taxon>Enterobacterales</taxon>
        <taxon>Morganellaceae</taxon>
        <taxon>Proteus</taxon>
    </lineage>
</organism>
<evidence type="ECO:0000313" key="2">
    <source>
        <dbReference type="Proteomes" id="UP000254191"/>
    </source>
</evidence>
<sequence>MAGGINLYAYAPNPLTWVDPWGWSCGPKLKTEADYKKAIQNLESQHGALNAHGLRRHGAGTTLEQQQYRARTGNSPDNHYTIVLDRKTLGRSAPSSTRFLSYKDQYDAISQVLKYAGSNKAIDIDMGRIVAEGYQSGGRIYGSTSKIRAYFDANGKLITIFGIL</sequence>
<dbReference type="Proteomes" id="UP000254191">
    <property type="component" value="Unassembled WGS sequence"/>
</dbReference>
<name>A0A379FGJ7_PROMI</name>
<gene>
    <name evidence="1" type="primary">idrD_3</name>
    <name evidence="1" type="ORF">NCTC11938_01053</name>
</gene>
<protein>
    <submittedName>
        <fullName evidence="1">IdrD</fullName>
    </submittedName>
</protein>
<dbReference type="EMBL" id="UGTS01000004">
    <property type="protein sequence ID" value="SUC19068.1"/>
    <property type="molecule type" value="Genomic_DNA"/>
</dbReference>
<proteinExistence type="predicted"/>
<reference evidence="1 2" key="1">
    <citation type="submission" date="2018-06" db="EMBL/GenBank/DDBJ databases">
        <authorList>
            <consortium name="Pathogen Informatics"/>
            <person name="Doyle S."/>
        </authorList>
    </citation>
    <scope>NUCLEOTIDE SEQUENCE [LARGE SCALE GENOMIC DNA]</scope>
    <source>
        <strain evidence="1 2">NCTC11938</strain>
    </source>
</reference>
<evidence type="ECO:0000313" key="1">
    <source>
        <dbReference type="EMBL" id="SUC19068.1"/>
    </source>
</evidence>